<sequence length="203" mass="22103">MSDAPARPLVKLPETIVALALFAAAIIIGVLTGLRGIELADLVRDPAAIYKYPSYIGFFSHVGVALMTSTAAVTGFAVAVMRGSFSTSRGVLLAVSVLSALLVIDDVFMLHEKASRLGEVAVFGVYGLLGLSVWFRLRKIDNQYDMRGLKVALFFLGLSVFTDVFKIYGPFAHWLEDFSKLSGFAAWLVFWSGFASHSLTSRR</sequence>
<feature type="transmembrane region" description="Helical" evidence="1">
    <location>
        <begin position="181"/>
        <end position="200"/>
    </location>
</feature>
<dbReference type="Proteomes" id="UP000001353">
    <property type="component" value="Chromosome"/>
</dbReference>
<dbReference type="eggNOG" id="ENOG5032MIR">
    <property type="taxonomic scope" value="Bacteria"/>
</dbReference>
<feature type="transmembrane region" description="Helical" evidence="1">
    <location>
        <begin position="54"/>
        <end position="79"/>
    </location>
</feature>
<dbReference type="RefSeq" id="WP_013961555.1">
    <property type="nucleotide sequence ID" value="NC_015730.1"/>
</dbReference>
<accession>F7ZGX1</accession>
<dbReference type="STRING" id="391595.RLO149_c016290"/>
<organism evidence="2 3">
    <name type="scientific">Roseobacter litoralis (strain ATCC 49566 / DSM 6996 / JCM 21268 / NBRC 15278 / OCh 149)</name>
    <dbReference type="NCBI Taxonomy" id="391595"/>
    <lineage>
        <taxon>Bacteria</taxon>
        <taxon>Pseudomonadati</taxon>
        <taxon>Pseudomonadota</taxon>
        <taxon>Alphaproteobacteria</taxon>
        <taxon>Rhodobacterales</taxon>
        <taxon>Roseobacteraceae</taxon>
        <taxon>Roseobacter</taxon>
    </lineage>
</organism>
<dbReference type="EMBL" id="CP002623">
    <property type="protein sequence ID" value="AEI93622.1"/>
    <property type="molecule type" value="Genomic_DNA"/>
</dbReference>
<reference evidence="2 3" key="1">
    <citation type="journal article" date="2011" name="BMC Genomics">
        <title>Comparative genome analysis and genome-guided physiological analysis of Roseobacter litoralis.</title>
        <authorList>
            <person name="Kalhoefer D."/>
            <person name="Thole S."/>
            <person name="Voget S."/>
            <person name="Lehmann R."/>
            <person name="Liesegang H."/>
            <person name="Wollher A."/>
            <person name="Daniel R."/>
            <person name="Simon M."/>
            <person name="Brinkhoff T."/>
        </authorList>
    </citation>
    <scope>NUCLEOTIDE SEQUENCE [LARGE SCALE GENOMIC DNA]</scope>
    <source>
        <strain evidence="3">ATCC 49566 / DSM 6996 / JCM 21268 / NBRC 15278 / OCh 149</strain>
    </source>
</reference>
<dbReference type="HOGENOM" id="CLU_1348079_0_0_5"/>
<feature type="transmembrane region" description="Helical" evidence="1">
    <location>
        <begin position="149"/>
        <end position="169"/>
    </location>
</feature>
<gene>
    <name evidence="2" type="ordered locus">RLO149_c016290</name>
</gene>
<feature type="transmembrane region" description="Helical" evidence="1">
    <location>
        <begin position="117"/>
        <end position="137"/>
    </location>
</feature>
<dbReference type="KEGG" id="rli:RLO149_c016290"/>
<evidence type="ECO:0000313" key="3">
    <source>
        <dbReference type="Proteomes" id="UP000001353"/>
    </source>
</evidence>
<keyword evidence="1" id="KW-0472">Membrane</keyword>
<evidence type="ECO:0000256" key="1">
    <source>
        <dbReference type="SAM" id="Phobius"/>
    </source>
</evidence>
<name>F7ZGX1_ROSLO</name>
<protein>
    <submittedName>
        <fullName evidence="2">Uncharacterized protein</fullName>
    </submittedName>
</protein>
<feature type="transmembrane region" description="Helical" evidence="1">
    <location>
        <begin position="12"/>
        <end position="34"/>
    </location>
</feature>
<dbReference type="AlphaFoldDB" id="F7ZGX1"/>
<keyword evidence="3" id="KW-1185">Reference proteome</keyword>
<keyword evidence="1" id="KW-0812">Transmembrane</keyword>
<dbReference type="OrthoDB" id="9888931at2"/>
<evidence type="ECO:0000313" key="2">
    <source>
        <dbReference type="EMBL" id="AEI93622.1"/>
    </source>
</evidence>
<keyword evidence="1" id="KW-1133">Transmembrane helix</keyword>
<proteinExistence type="predicted"/>